<dbReference type="Pfam" id="PF04357">
    <property type="entry name" value="TamB"/>
    <property type="match status" value="1"/>
</dbReference>
<dbReference type="GeneID" id="98065534"/>
<organism evidence="7 8">
    <name type="scientific">Legionella anisa</name>
    <dbReference type="NCBI Taxonomy" id="28082"/>
    <lineage>
        <taxon>Bacteria</taxon>
        <taxon>Pseudomonadati</taxon>
        <taxon>Pseudomonadota</taxon>
        <taxon>Gammaproteobacteria</taxon>
        <taxon>Legionellales</taxon>
        <taxon>Legionellaceae</taxon>
        <taxon>Legionella</taxon>
    </lineage>
</organism>
<evidence type="ECO:0000256" key="3">
    <source>
        <dbReference type="ARBA" id="ARBA00022989"/>
    </source>
</evidence>
<evidence type="ECO:0000256" key="4">
    <source>
        <dbReference type="ARBA" id="ARBA00023136"/>
    </source>
</evidence>
<dbReference type="PANTHER" id="PTHR36985">
    <property type="entry name" value="TRANSLOCATION AND ASSEMBLY MODULE SUBUNIT TAMB"/>
    <property type="match status" value="1"/>
</dbReference>
<evidence type="ECO:0000256" key="2">
    <source>
        <dbReference type="ARBA" id="ARBA00022692"/>
    </source>
</evidence>
<dbReference type="GO" id="GO:0009306">
    <property type="term" value="P:protein secretion"/>
    <property type="evidence" value="ECO:0007669"/>
    <property type="project" value="InterPro"/>
</dbReference>
<name>A0AAX0WU27_9GAMM</name>
<reference evidence="7" key="1">
    <citation type="submission" date="2017-12" db="EMBL/GenBank/DDBJ databases">
        <title>FDA dAtabase for Regulatory Grade micrObial Sequences (FDA-ARGOS): Supporting development and validation of Infectious Disease Dx tests.</title>
        <authorList>
            <person name="Kerrigan L."/>
            <person name="Tallon L.J."/>
            <person name="Sadzewicz L."/>
            <person name="Sengamalay N."/>
            <person name="Ott S."/>
            <person name="Godinez A."/>
            <person name="Nagaraj S."/>
            <person name="Vavikolanu K."/>
            <person name="Vyas G."/>
            <person name="Nadendla S."/>
            <person name="Aluvathingal J."/>
            <person name="Sichtig H."/>
        </authorList>
    </citation>
    <scope>NUCLEOTIDE SEQUENCE [LARGE SCALE GENOMIC DNA]</scope>
    <source>
        <strain evidence="7">FDAARGOS_200</strain>
    </source>
</reference>
<dbReference type="InterPro" id="IPR007452">
    <property type="entry name" value="TamB_C"/>
</dbReference>
<protein>
    <submittedName>
        <fullName evidence="7">DUF490 domain-containing protein</fullName>
    </submittedName>
</protein>
<accession>A0AAX0WU27</accession>
<dbReference type="RefSeq" id="WP_019233229.1">
    <property type="nucleotide sequence ID" value="NZ_CAAAHR010000010.1"/>
</dbReference>
<gene>
    <name evidence="7" type="ORF">A6J39_013285</name>
</gene>
<proteinExistence type="predicted"/>
<keyword evidence="2 5" id="KW-0812">Transmembrane</keyword>
<dbReference type="EMBL" id="NBTX02000004">
    <property type="protein sequence ID" value="PNL62108.1"/>
    <property type="molecule type" value="Genomic_DNA"/>
</dbReference>
<dbReference type="Proteomes" id="UP000192511">
    <property type="component" value="Unassembled WGS sequence"/>
</dbReference>
<keyword evidence="4 5" id="KW-0472">Membrane</keyword>
<dbReference type="AlphaFoldDB" id="A0AAX0WU27"/>
<dbReference type="GO" id="GO:0097347">
    <property type="term" value="C:TAM protein secretion complex"/>
    <property type="evidence" value="ECO:0007669"/>
    <property type="project" value="TreeGrafter"/>
</dbReference>
<evidence type="ECO:0000256" key="1">
    <source>
        <dbReference type="ARBA" id="ARBA00004167"/>
    </source>
</evidence>
<keyword evidence="8" id="KW-1185">Reference proteome</keyword>
<dbReference type="GO" id="GO:0005886">
    <property type="term" value="C:plasma membrane"/>
    <property type="evidence" value="ECO:0007669"/>
    <property type="project" value="InterPro"/>
</dbReference>
<evidence type="ECO:0000259" key="6">
    <source>
        <dbReference type="Pfam" id="PF04357"/>
    </source>
</evidence>
<dbReference type="PANTHER" id="PTHR36985:SF1">
    <property type="entry name" value="TRANSLOCATION AND ASSEMBLY MODULE SUBUNIT TAMB"/>
    <property type="match status" value="1"/>
</dbReference>
<evidence type="ECO:0000313" key="8">
    <source>
        <dbReference type="Proteomes" id="UP000192511"/>
    </source>
</evidence>
<keyword evidence="3 5" id="KW-1133">Transmembrane helix</keyword>
<comment type="subcellular location">
    <subcellularLocation>
        <location evidence="1">Membrane</location>
        <topology evidence="1">Single-pass membrane protein</topology>
    </subcellularLocation>
</comment>
<evidence type="ECO:0000256" key="5">
    <source>
        <dbReference type="SAM" id="Phobius"/>
    </source>
</evidence>
<evidence type="ECO:0000313" key="7">
    <source>
        <dbReference type="EMBL" id="PNL62108.1"/>
    </source>
</evidence>
<sequence>MKRILIKIIRVLVKTLYISSLFLILLAGIVLFLLDTKPGLHTLIQFSRLYLPGTLKIQQLEGSLLNHFTLNGIEYQNKSFNVKIEQFEVQWQPHSLRESQLVTARWKGLHWNRAKEKIIDSEKGTITATGVLPNMQINMHSKITTVPKDQWLMDAKIRGTLPWQWTFNANLTQPQNSAVQHTRLHTDLSAYGEITAKNQGNLLLTIRPGFYHDPNNDVLPIVQFKGGSLKIILSPKQLKGSGILAIDENKNLKLQFNLPKFTLDAGLKDDQAINSELSLELNSLSFLQKISPEIDKLKGQLIASLKVYGTLNKRKIESHLILSKTSLSLPKLGLNIDTLEMNVRGNERSWEATGLATSAGHHLSIAGRGSLSAQFTGDFTLEGNDFPLVQTSEYKINISPKLNLHLTPSLQSLSGTILVPYAEIKPRSFNNSVSLPDDVVYKHKEKTSPSFTLINNMDIELIMGKDVLVNVKGLSGHLDGTLNIKQQSSINAYGDLSVRDGTYKAYGQNLAIQQGQLIFGGPMNNPEINIRAAKKIRTSPTTFATSSQLLDFNSTNLQNINYGETMILGVEVTGRLTRPKIQLFSEPATLSQADILSMLVLRRPANQADKAGGQLLLAAISSMNLGSDTKSLQLLEQLKQTAGIDFNIQTNTNYNQLTNTTSNNTSFMVGKSLSKRLYLSYNIGLSQTDTNMLTLRYLLNKFFSIQVSNSDTSSAIDFLYTSNKKIKKGKHSR</sequence>
<feature type="transmembrane region" description="Helical" evidence="5">
    <location>
        <begin position="12"/>
        <end position="34"/>
    </location>
</feature>
<feature type="domain" description="Translocation and assembly module TamB C-terminal" evidence="6">
    <location>
        <begin position="358"/>
        <end position="721"/>
    </location>
</feature>
<comment type="caution">
    <text evidence="7">The sequence shown here is derived from an EMBL/GenBank/DDBJ whole genome shotgun (WGS) entry which is preliminary data.</text>
</comment>